<protein>
    <submittedName>
        <fullName evidence="1">Uncharacterized protein</fullName>
    </submittedName>
</protein>
<name>A0A645CMM1_9ZZZZ</name>
<comment type="caution">
    <text evidence="1">The sequence shown here is derived from an EMBL/GenBank/DDBJ whole genome shotgun (WGS) entry which is preliminary data.</text>
</comment>
<gene>
    <name evidence="1" type="ORF">SDC9_125311</name>
</gene>
<sequence>MLETGEALIEFLQCFEVSDDSLVVPGYSFARHQHGNPGGIRHQHAGGDPGGVIFEFDVFHLVADDFLVGFRRGHDRFRIGVGGFVQMVDQFQFAHHVMHGLAQFLQGHFCIFGRNFHQRRDRLGDPRAAVVQPFEFQQAFHQRSPFALGGADREQNQQRVVSGSGDFGSPVIQEFGHDVSGDAHLPVLAVRRDAGAGDGHFDRVEHTVRILDIFPRKAVPLCVRLQRPAGGLAAQQVERGVFKRIRLAGFGVPDFCGLQDVEEPVLGIPFADFALDAHDGFAEGDGVFDRLLHQIVP</sequence>
<dbReference type="AlphaFoldDB" id="A0A645CMM1"/>
<evidence type="ECO:0000313" key="1">
    <source>
        <dbReference type="EMBL" id="MPM78300.1"/>
    </source>
</evidence>
<organism evidence="1">
    <name type="scientific">bioreactor metagenome</name>
    <dbReference type="NCBI Taxonomy" id="1076179"/>
    <lineage>
        <taxon>unclassified sequences</taxon>
        <taxon>metagenomes</taxon>
        <taxon>ecological metagenomes</taxon>
    </lineage>
</organism>
<accession>A0A645CMM1</accession>
<proteinExistence type="predicted"/>
<reference evidence="1" key="1">
    <citation type="submission" date="2019-08" db="EMBL/GenBank/DDBJ databases">
        <authorList>
            <person name="Kucharzyk K."/>
            <person name="Murdoch R.W."/>
            <person name="Higgins S."/>
            <person name="Loffler F."/>
        </authorList>
    </citation>
    <scope>NUCLEOTIDE SEQUENCE</scope>
</reference>
<dbReference type="EMBL" id="VSSQ01028550">
    <property type="protein sequence ID" value="MPM78300.1"/>
    <property type="molecule type" value="Genomic_DNA"/>
</dbReference>